<protein>
    <submittedName>
        <fullName evidence="2">GNAT family N-acetyltransferase</fullName>
    </submittedName>
</protein>
<dbReference type="RefSeq" id="WP_268057272.1">
    <property type="nucleotide sequence ID" value="NZ_JAPOHA010000003.1"/>
</dbReference>
<dbReference type="PROSITE" id="PS51186">
    <property type="entry name" value="GNAT"/>
    <property type="match status" value="1"/>
</dbReference>
<gene>
    <name evidence="2" type="ORF">OUY18_03220</name>
</gene>
<proteinExistence type="predicted"/>
<dbReference type="PANTHER" id="PTHR13355:SF15">
    <property type="entry name" value="GCN5-RELATED N-ACETYLTRANSFERASE 3, CHLOROPLASTIC"/>
    <property type="match status" value="1"/>
</dbReference>
<dbReference type="SUPFAM" id="SSF55729">
    <property type="entry name" value="Acyl-CoA N-acyltransferases (Nat)"/>
    <property type="match status" value="1"/>
</dbReference>
<dbReference type="Gene3D" id="3.40.630.30">
    <property type="match status" value="1"/>
</dbReference>
<name>A0ABT4BQU5_9FIRM</name>
<dbReference type="PANTHER" id="PTHR13355">
    <property type="entry name" value="GLUCOSAMINE 6-PHOSPHATE N-ACETYLTRANSFERASE"/>
    <property type="match status" value="1"/>
</dbReference>
<reference evidence="2 3" key="1">
    <citation type="submission" date="2022-11" db="EMBL/GenBank/DDBJ databases">
        <authorList>
            <person name="Caiyu Z."/>
        </authorList>
    </citation>
    <scope>NUCLEOTIDE SEQUENCE [LARGE SCALE GENOMIC DNA]</scope>
    <source>
        <strain evidence="2 3">YR-4</strain>
    </source>
</reference>
<evidence type="ECO:0000313" key="3">
    <source>
        <dbReference type="Proteomes" id="UP001082703"/>
    </source>
</evidence>
<dbReference type="Pfam" id="PF00583">
    <property type="entry name" value="Acetyltransf_1"/>
    <property type="match status" value="1"/>
</dbReference>
<dbReference type="CDD" id="cd04301">
    <property type="entry name" value="NAT_SF"/>
    <property type="match status" value="1"/>
</dbReference>
<evidence type="ECO:0000313" key="2">
    <source>
        <dbReference type="EMBL" id="MCY1713267.1"/>
    </source>
</evidence>
<comment type="caution">
    <text evidence="2">The sequence shown here is derived from an EMBL/GenBank/DDBJ whole genome shotgun (WGS) entry which is preliminary data.</text>
</comment>
<sequence>MEIRKAVFSDVDFIVDLRMRLFKELREMNDMDDSKELQEGTRQYLFDNLNRNLICWVSVADDKVIASASLCLFSRMPYHGNLFGKEAYVLNVYTLPEYRRQGIAAKMIKEIIEYSKVNHIKKLWLYASEQGRNIYRKCGFTGREDCMTLYL</sequence>
<accession>A0ABT4BQU5</accession>
<dbReference type="InterPro" id="IPR016181">
    <property type="entry name" value="Acyl_CoA_acyltransferase"/>
</dbReference>
<dbReference type="InterPro" id="IPR039143">
    <property type="entry name" value="GNPNAT1-like"/>
</dbReference>
<keyword evidence="3" id="KW-1185">Reference proteome</keyword>
<organism evidence="2 3">
    <name type="scientific">Caproiciproducens galactitolivorans</name>
    <dbReference type="NCBI Taxonomy" id="642589"/>
    <lineage>
        <taxon>Bacteria</taxon>
        <taxon>Bacillati</taxon>
        <taxon>Bacillota</taxon>
        <taxon>Clostridia</taxon>
        <taxon>Eubacteriales</taxon>
        <taxon>Acutalibacteraceae</taxon>
        <taxon>Caproiciproducens</taxon>
    </lineage>
</organism>
<dbReference type="EMBL" id="JAPOHA010000003">
    <property type="protein sequence ID" value="MCY1713267.1"/>
    <property type="molecule type" value="Genomic_DNA"/>
</dbReference>
<dbReference type="Proteomes" id="UP001082703">
    <property type="component" value="Unassembled WGS sequence"/>
</dbReference>
<feature type="domain" description="N-acetyltransferase" evidence="1">
    <location>
        <begin position="1"/>
        <end position="151"/>
    </location>
</feature>
<dbReference type="InterPro" id="IPR000182">
    <property type="entry name" value="GNAT_dom"/>
</dbReference>
<evidence type="ECO:0000259" key="1">
    <source>
        <dbReference type="PROSITE" id="PS51186"/>
    </source>
</evidence>